<keyword evidence="2" id="KW-0067">ATP-binding</keyword>
<dbReference type="AlphaFoldDB" id="A0A225UW03"/>
<dbReference type="OrthoDB" id="118535at2759"/>
<dbReference type="GO" id="GO:0004386">
    <property type="term" value="F:helicase activity"/>
    <property type="evidence" value="ECO:0007669"/>
    <property type="project" value="UniProtKB-KW"/>
</dbReference>
<protein>
    <submittedName>
        <fullName evidence="2">Helitron helicase</fullName>
    </submittedName>
</protein>
<reference evidence="3" key="1">
    <citation type="submission" date="2017-03" db="EMBL/GenBank/DDBJ databases">
        <title>Phytopthora megakarya and P. palmivora, two closely related causual agents of cacao black pod achieved similar genome size and gene model numbers by different mechanisms.</title>
        <authorList>
            <person name="Ali S."/>
            <person name="Shao J."/>
            <person name="Larry D.J."/>
            <person name="Kronmiller B."/>
            <person name="Shen D."/>
            <person name="Strem M.D."/>
            <person name="Melnick R.L."/>
            <person name="Guiltinan M.J."/>
            <person name="Tyler B.M."/>
            <person name="Meinhardt L.W."/>
            <person name="Bailey B.A."/>
        </authorList>
    </citation>
    <scope>NUCLEOTIDE SEQUENCE [LARGE SCALE GENOMIC DNA]</scope>
    <source>
        <strain evidence="3">zdho120</strain>
    </source>
</reference>
<proteinExistence type="predicted"/>
<sequence length="466" mass="54033">MSLREYEAYLLYVRTTSDSLILRAGRLTQQYCVDQWAKLEQARLRFIENNQLQYRLETLQGLADALRNESVEVHRVAADEEVRQRRASTRQASRSEDQLSQIEAAEIGHKIIISPSFTGEPRYMYQRFSDAMATVRETRAPSLFITMTYNPNWPEIKENLFRRGQKASDRPDIVARVFMQKLKELNKDLDEGVFGIQAARVHVVEYQKRGLPHAHILLILRPVDKPVSAEDVDNLVWAELPDKDKYPELYETVISSMMYGSCGEQNPRSPCMKNGRCSKKFPKPFSEETTMSEDKYAAYRRPRRPRGRPRPSGFFSHKGKVWNNATVNQWVVPYNPFLSQKYNCHVNVEICATSKAIKYIYKYVYNGRNISPVEACNRIFMHPIQGATHSVVNLPIHLEDMNMVAYRGLASTTQLYNIIHRGSRSNLTECLGYAPDILMQPRDVPTKYTWDNKKWKPYKKYLPSIG</sequence>
<dbReference type="Pfam" id="PF14214">
    <property type="entry name" value="Helitron_like_N"/>
    <property type="match status" value="1"/>
</dbReference>
<dbReference type="STRING" id="4795.A0A225UW03"/>
<feature type="domain" description="Helitron helicase-like" evidence="1">
    <location>
        <begin position="6"/>
        <end position="218"/>
    </location>
</feature>
<evidence type="ECO:0000313" key="2">
    <source>
        <dbReference type="EMBL" id="OWY97223.1"/>
    </source>
</evidence>
<keyword evidence="2" id="KW-0378">Hydrolase</keyword>
<organism evidence="2 3">
    <name type="scientific">Phytophthora megakarya</name>
    <dbReference type="NCBI Taxonomy" id="4795"/>
    <lineage>
        <taxon>Eukaryota</taxon>
        <taxon>Sar</taxon>
        <taxon>Stramenopiles</taxon>
        <taxon>Oomycota</taxon>
        <taxon>Peronosporomycetes</taxon>
        <taxon>Peronosporales</taxon>
        <taxon>Peronosporaceae</taxon>
        <taxon>Phytophthora</taxon>
    </lineage>
</organism>
<dbReference type="PANTHER" id="PTHR10492:SF57">
    <property type="entry name" value="ATP-DEPENDENT DNA HELICASE"/>
    <property type="match status" value="1"/>
</dbReference>
<dbReference type="InterPro" id="IPR025476">
    <property type="entry name" value="Helitron_helicase-like"/>
</dbReference>
<dbReference type="PANTHER" id="PTHR10492">
    <property type="match status" value="1"/>
</dbReference>
<dbReference type="EMBL" id="NBNE01010707">
    <property type="protein sequence ID" value="OWY97223.1"/>
    <property type="molecule type" value="Genomic_DNA"/>
</dbReference>
<keyword evidence="2" id="KW-0347">Helicase</keyword>
<name>A0A225UW03_9STRA</name>
<keyword evidence="2" id="KW-0547">Nucleotide-binding</keyword>
<evidence type="ECO:0000313" key="3">
    <source>
        <dbReference type="Proteomes" id="UP000198211"/>
    </source>
</evidence>
<accession>A0A225UW03</accession>
<gene>
    <name evidence="2" type="ORF">PHMEG_00032305</name>
</gene>
<keyword evidence="3" id="KW-1185">Reference proteome</keyword>
<evidence type="ECO:0000259" key="1">
    <source>
        <dbReference type="Pfam" id="PF14214"/>
    </source>
</evidence>
<comment type="caution">
    <text evidence="2">The sequence shown here is derived from an EMBL/GenBank/DDBJ whole genome shotgun (WGS) entry which is preliminary data.</text>
</comment>
<dbReference type="Proteomes" id="UP000198211">
    <property type="component" value="Unassembled WGS sequence"/>
</dbReference>